<organism evidence="11 12">
    <name type="scientific">Clarias magur</name>
    <name type="common">Asian catfish</name>
    <name type="synonym">Macropteronotus magur</name>
    <dbReference type="NCBI Taxonomy" id="1594786"/>
    <lineage>
        <taxon>Eukaryota</taxon>
        <taxon>Metazoa</taxon>
        <taxon>Chordata</taxon>
        <taxon>Craniata</taxon>
        <taxon>Vertebrata</taxon>
        <taxon>Euteleostomi</taxon>
        <taxon>Actinopterygii</taxon>
        <taxon>Neopterygii</taxon>
        <taxon>Teleostei</taxon>
        <taxon>Ostariophysi</taxon>
        <taxon>Siluriformes</taxon>
        <taxon>Clariidae</taxon>
        <taxon>Clarias</taxon>
    </lineage>
</organism>
<dbReference type="EMBL" id="QNUK01001149">
    <property type="protein sequence ID" value="KAF5886892.1"/>
    <property type="molecule type" value="Genomic_DNA"/>
</dbReference>
<keyword evidence="4" id="KW-0493">Microtubule</keyword>
<dbReference type="PRINTS" id="PR01519">
    <property type="entry name" value="EPSLNTUBULIN"/>
</dbReference>
<comment type="subcellular location">
    <subcellularLocation>
        <location evidence="1">Cytoplasm</location>
        <location evidence="1">Cytoskeleton</location>
    </subcellularLocation>
</comment>
<dbReference type="InterPro" id="IPR003008">
    <property type="entry name" value="Tubulin_FtsZ_GTPase"/>
</dbReference>
<comment type="caution">
    <text evidence="11">The sequence shown here is derived from an EMBL/GenBank/DDBJ whole genome shotgun (WGS) entry which is preliminary data.</text>
</comment>
<evidence type="ECO:0000256" key="6">
    <source>
        <dbReference type="ARBA" id="ARBA00023134"/>
    </source>
</evidence>
<protein>
    <submittedName>
        <fullName evidence="11">Laminin subunit alpha-4</fullName>
    </submittedName>
</protein>
<keyword evidence="12" id="KW-1185">Reference proteome</keyword>
<evidence type="ECO:0000256" key="7">
    <source>
        <dbReference type="ARBA" id="ARBA00023212"/>
    </source>
</evidence>
<dbReference type="SUPFAM" id="SSF52490">
    <property type="entry name" value="Tubulin nucleotide-binding domain-like"/>
    <property type="match status" value="1"/>
</dbReference>
<dbReference type="Pfam" id="PF06008">
    <property type="entry name" value="Laminin_I"/>
    <property type="match status" value="1"/>
</dbReference>
<dbReference type="PROSITE" id="PS50025">
    <property type="entry name" value="LAM_G_DOMAIN"/>
    <property type="match status" value="4"/>
</dbReference>
<dbReference type="Pfam" id="PF00091">
    <property type="entry name" value="Tubulin"/>
    <property type="match status" value="1"/>
</dbReference>
<dbReference type="GO" id="GO:0030155">
    <property type="term" value="P:regulation of cell adhesion"/>
    <property type="evidence" value="ECO:0007669"/>
    <property type="project" value="InterPro"/>
</dbReference>
<dbReference type="InterPro" id="IPR001791">
    <property type="entry name" value="Laminin_G"/>
</dbReference>
<dbReference type="OrthoDB" id="5836593at2759"/>
<accession>A0A8J4T303</accession>
<dbReference type="Pfam" id="PF03953">
    <property type="entry name" value="Tubulin_C"/>
    <property type="match status" value="1"/>
</dbReference>
<feature type="non-terminal residue" evidence="11">
    <location>
        <position position="1"/>
    </location>
</feature>
<dbReference type="InterPro" id="IPR000217">
    <property type="entry name" value="Tubulin"/>
</dbReference>
<dbReference type="Pfam" id="PF02210">
    <property type="entry name" value="Laminin_G_2"/>
    <property type="match status" value="4"/>
</dbReference>
<evidence type="ECO:0000313" key="11">
    <source>
        <dbReference type="EMBL" id="KAF5886892.1"/>
    </source>
</evidence>
<evidence type="ECO:0000256" key="8">
    <source>
        <dbReference type="PROSITE-ProRule" id="PRU00122"/>
    </source>
</evidence>
<dbReference type="SMART" id="SM00864">
    <property type="entry name" value="Tubulin"/>
    <property type="match status" value="1"/>
</dbReference>
<dbReference type="InterPro" id="IPR009254">
    <property type="entry name" value="Laminin_aI"/>
</dbReference>
<feature type="domain" description="Laminin G" evidence="10">
    <location>
        <begin position="585"/>
        <end position="784"/>
    </location>
</feature>
<evidence type="ECO:0000256" key="1">
    <source>
        <dbReference type="ARBA" id="ARBA00004245"/>
    </source>
</evidence>
<feature type="domain" description="Laminin G" evidence="10">
    <location>
        <begin position="1218"/>
        <end position="1387"/>
    </location>
</feature>
<keyword evidence="5" id="KW-0547">Nucleotide-binding</keyword>
<dbReference type="InterPro" id="IPR010307">
    <property type="entry name" value="Laminin_dom_II"/>
</dbReference>
<dbReference type="InterPro" id="IPR008280">
    <property type="entry name" value="Tub_FtsZ_C"/>
</dbReference>
<keyword evidence="7" id="KW-0206">Cytoskeleton</keyword>
<feature type="non-terminal residue" evidence="11">
    <location>
        <position position="1815"/>
    </location>
</feature>
<dbReference type="PANTHER" id="PTHR11588">
    <property type="entry name" value="TUBULIN"/>
    <property type="match status" value="1"/>
</dbReference>
<dbReference type="PROSITE" id="PS00227">
    <property type="entry name" value="TUBULIN"/>
    <property type="match status" value="1"/>
</dbReference>
<dbReference type="Proteomes" id="UP000727407">
    <property type="component" value="Unassembled WGS sequence"/>
</dbReference>
<dbReference type="GO" id="GO:0007017">
    <property type="term" value="P:microtubule-based process"/>
    <property type="evidence" value="ECO:0007669"/>
    <property type="project" value="InterPro"/>
</dbReference>
<dbReference type="InterPro" id="IPR036525">
    <property type="entry name" value="Tubulin/FtsZ_GTPase_sf"/>
</dbReference>
<evidence type="ECO:0000256" key="2">
    <source>
        <dbReference type="ARBA" id="ARBA00009636"/>
    </source>
</evidence>
<reference evidence="11" key="1">
    <citation type="submission" date="2020-07" db="EMBL/GenBank/DDBJ databases">
        <title>Clarias magur genome sequencing, assembly and annotation.</title>
        <authorList>
            <person name="Kushwaha B."/>
            <person name="Kumar R."/>
            <person name="Das P."/>
            <person name="Joshi C.G."/>
            <person name="Kumar D."/>
            <person name="Nagpure N.S."/>
            <person name="Pandey M."/>
            <person name="Agarwal S."/>
            <person name="Srivastava S."/>
            <person name="Singh M."/>
            <person name="Sahoo L."/>
            <person name="Jayasankar P."/>
            <person name="Meher P.K."/>
            <person name="Koringa P.G."/>
            <person name="Iquebal M.A."/>
            <person name="Das S.P."/>
            <person name="Bit A."/>
            <person name="Patnaik S."/>
            <person name="Patel N."/>
            <person name="Shah T.M."/>
            <person name="Hinsu A."/>
            <person name="Jena J.K."/>
        </authorList>
    </citation>
    <scope>NUCLEOTIDE SEQUENCE</scope>
    <source>
        <strain evidence="11">CIFAMagur01</strain>
        <tissue evidence="11">Testis</tissue>
    </source>
</reference>
<proteinExistence type="inferred from homology"/>
<comment type="similarity">
    <text evidence="2">Belongs to the tubulin family.</text>
</comment>
<dbReference type="SMART" id="SM00865">
    <property type="entry name" value="Tubulin_C"/>
    <property type="match status" value="1"/>
</dbReference>
<feature type="domain" description="Laminin G" evidence="10">
    <location>
        <begin position="980"/>
        <end position="1144"/>
    </location>
</feature>
<keyword evidence="6" id="KW-0342">GTP-binding</keyword>
<dbReference type="Pfam" id="PF06009">
    <property type="entry name" value="Laminin_II"/>
    <property type="match status" value="1"/>
</dbReference>
<evidence type="ECO:0000256" key="5">
    <source>
        <dbReference type="ARBA" id="ARBA00022741"/>
    </source>
</evidence>
<feature type="domain" description="Laminin G" evidence="10">
    <location>
        <begin position="796"/>
        <end position="973"/>
    </location>
</feature>
<name>A0A8J4T303_CLAMG</name>
<sequence>CDCREGNCDAHTGECLPEMSQVSECSVDCDECIWHLIGDVRQSNKTVDQLRNSVLNISTGAAAYDRLKYYNYTSHTLRVQFVGWRNKSAVMRKHTGELEEETVHLQTDTELLTHQEEGVLSLGQQVDSDSLHSFTLAEMLAANLTSLNVLVEEMIGDWAEYSVQQDVDPEQQKQKESEAEHKLRHMRTLTLSPKHTVATQESAHTQQLLQQVRQMEKSVTQMETRLPPVSEPMKRFGTSLTHGQIHLHRAHDTLQQIHNTHTRNLLHLQRREAHKQRLLENYNTVNQTVTSANDVLEQATMGVAELGTMVTSVREHHAEVDGAAVEIQRKTDQLSKADESLVQRATEHAHELQRHAHELQQNLKRSDTHGFVQKALEASNVYDNIVKYINEADVIGGSSLNMSARTEDALDSLAPQLDFVKRQSGDVFKETVTLRSEYEVVETSVIDNKKYIEETRDMLQTSRSNLEKLVNSMKTLQSVQELQSTQEAAQHALNHSAEVLGVITPIKEQVEEWNRNMRNDQYSTSAYQQAVDSARSTVEGLSEIVPRLLTKLQVVEEKKPANVSTSIMRVRELIAQARSIASKVQVSMKFNGQSSVELHPPSDVDELKAVTSINLYVRVDPDFDNIEDRFLLYLGNKNGNKDYMGVAIKNDNLVFVYNLGGDDVEISLNSKPVSSWPPVFNHVRVERLGRHGKVYLTVPSQGSVAEQKFIQKAEWDGPESLFHLDPRDTVFIIGGAPAEIKLPPALSLAPFVGCIELASLNNEVISLYNFKKLHNMNVAVSTPCPRYKLAFSQGRVASYLFDGSGYALVRNIERRARISVVTRFDIEVRTVAQNGVLLLMVNEGNFFVLEMKNGFLRLVYDFGFANGAIVLEGNLPKLQINDARYHEVSVIYHQSKKVILLVDRSFVKSTDNEKKTLPFNDIYIGGAPSDLLKSRSEFSPLIGLKGCVKGFQFQKKDFNLLEEPGTIGISSGCPEESFMSRKAYFAGDGYLSSVARISPFSSFEGGMSFRTTEPSGLLFYHRDGTEEFSLSLENGAVVLHSRGTKVKSRKHYSDGRPHFLVASVTKQKYQLVVDDKDKQDKKNSGSPPHTEEEKEFYYGGSPQSNIHNFTGCISFAYISRQDRDIEAEDFQHYTENVGVSLQDCPVERPPTTLRQRRSVRHASHKTHFAPNTRAPVHQVSRTEPPLLRRVLEGQDDPQTTAEREATPCYLPARPPAVRNAHYFRGDSWHAYDSIAEVITERSEFSISLRTHSAHGMVACVCGEGDEDFMALFLSNGKLVFTFGSAQHALHLHTKHTHNDGRWHDVLFRRDGNRGLLLVDGLTLMEDEVQSEDFSLNLQGALYVGGLPAGHTNKHIKVRSGFSGCMRDLRLNGHFLSSVPRRFGVTPCLEGKTEAGMFFFKEGGYTVLDHSQSVGSQLEVVMELRPRVASALLLHLSIAPEENLSVYLQHGQADRIITSLYHIKVMMTAVLIDMEEGVLSQVLSGPLKQLFSSTQLISNSYGSGNNWAVGHHTYGCVYREQIVDQIRRAAEHCDCLQCFFLIHSMGGGTGSGLGTCVLRLLEDEFPDVCRMVTAVYPSAEDDVITSPYNSVLAMRELTEHAHCVLPVENQSLMDIVSKIELMSRGGAVKKDCSVMSGRGGVASSQKPFDAMNNIVANLLLSITSSSRFEGSLNVDLSEIAMNLVPFPRLHYLVSSLTPLYTLADVNVPTRRLDQMFSDAFSKEHQLMTSDPRRAMYLACALMLRGNVQVSDLRRNIQRLRPTLSFVPWNQEGWKTGVCSVPPVGHAHSLLALANNTCVRASFTELRERFTRLYRKK</sequence>
<dbReference type="SMART" id="SM00282">
    <property type="entry name" value="LamG"/>
    <property type="match status" value="4"/>
</dbReference>
<gene>
    <name evidence="11" type="primary">lama4</name>
    <name evidence="11" type="ORF">DAT39_022413</name>
</gene>
<dbReference type="GO" id="GO:0005525">
    <property type="term" value="F:GTP binding"/>
    <property type="evidence" value="ECO:0007669"/>
    <property type="project" value="UniProtKB-KW"/>
</dbReference>
<dbReference type="CDD" id="cd02190">
    <property type="entry name" value="epsilon_tubulin"/>
    <property type="match status" value="1"/>
</dbReference>
<dbReference type="GO" id="GO:0007155">
    <property type="term" value="P:cell adhesion"/>
    <property type="evidence" value="ECO:0007669"/>
    <property type="project" value="InterPro"/>
</dbReference>
<dbReference type="GO" id="GO:0030334">
    <property type="term" value="P:regulation of cell migration"/>
    <property type="evidence" value="ECO:0007669"/>
    <property type="project" value="InterPro"/>
</dbReference>
<dbReference type="Gene3D" id="3.40.50.1440">
    <property type="entry name" value="Tubulin/FtsZ, GTPase domain"/>
    <property type="match status" value="1"/>
</dbReference>
<evidence type="ECO:0000259" key="10">
    <source>
        <dbReference type="PROSITE" id="PS50025"/>
    </source>
</evidence>
<evidence type="ECO:0000256" key="4">
    <source>
        <dbReference type="ARBA" id="ARBA00022701"/>
    </source>
</evidence>
<dbReference type="PRINTS" id="PR01161">
    <property type="entry name" value="TUBULIN"/>
</dbReference>
<feature type="region of interest" description="Disordered" evidence="9">
    <location>
        <begin position="1073"/>
        <end position="1096"/>
    </location>
</feature>
<dbReference type="GO" id="GO:0005102">
    <property type="term" value="F:signaling receptor binding"/>
    <property type="evidence" value="ECO:0007669"/>
    <property type="project" value="InterPro"/>
</dbReference>
<dbReference type="GO" id="GO:0045995">
    <property type="term" value="P:regulation of embryonic development"/>
    <property type="evidence" value="ECO:0007669"/>
    <property type="project" value="InterPro"/>
</dbReference>
<dbReference type="GO" id="GO:0005874">
    <property type="term" value="C:microtubule"/>
    <property type="evidence" value="ECO:0007669"/>
    <property type="project" value="UniProtKB-KW"/>
</dbReference>
<dbReference type="SUPFAM" id="SSF55307">
    <property type="entry name" value="Tubulin C-terminal domain-like"/>
    <property type="match status" value="1"/>
</dbReference>
<evidence type="ECO:0000256" key="9">
    <source>
        <dbReference type="SAM" id="MobiDB-lite"/>
    </source>
</evidence>
<comment type="caution">
    <text evidence="8">Lacks conserved residue(s) required for the propagation of feature annotation.</text>
</comment>
<evidence type="ECO:0000256" key="3">
    <source>
        <dbReference type="ARBA" id="ARBA00022490"/>
    </source>
</evidence>
<evidence type="ECO:0000313" key="12">
    <source>
        <dbReference type="Proteomes" id="UP000727407"/>
    </source>
</evidence>
<dbReference type="InterPro" id="IPR018316">
    <property type="entry name" value="Tubulin/FtsZ_2-layer-sand-dom"/>
</dbReference>
<dbReference type="SUPFAM" id="SSF49899">
    <property type="entry name" value="Concanavalin A-like lectins/glucanases"/>
    <property type="match status" value="4"/>
</dbReference>
<dbReference type="FunFam" id="3.40.50.1440:FF:000017">
    <property type="entry name" value="Tubulin epsilon chain"/>
    <property type="match status" value="1"/>
</dbReference>
<dbReference type="CDD" id="cd00110">
    <property type="entry name" value="LamG"/>
    <property type="match status" value="4"/>
</dbReference>
<dbReference type="InterPro" id="IPR013320">
    <property type="entry name" value="ConA-like_dom_sf"/>
</dbReference>
<keyword evidence="3" id="KW-0963">Cytoplasm</keyword>
<dbReference type="InterPro" id="IPR017975">
    <property type="entry name" value="Tubulin_CS"/>
</dbReference>
<dbReference type="InterPro" id="IPR004057">
    <property type="entry name" value="Epsilon_tubulin"/>
</dbReference>
<dbReference type="Gene3D" id="2.60.120.200">
    <property type="match status" value="4"/>
</dbReference>